<reference evidence="2" key="1">
    <citation type="thesis" date="2020" institute="ProQuest LLC" country="789 East Eisenhower Parkway, Ann Arbor, MI, USA">
        <title>Comparative Genomics and Chromosome Evolution.</title>
        <authorList>
            <person name="Mudd A.B."/>
        </authorList>
    </citation>
    <scope>NUCLEOTIDE SEQUENCE</scope>
    <source>
        <strain evidence="2">237g6f4</strain>
        <tissue evidence="2">Blood</tissue>
    </source>
</reference>
<gene>
    <name evidence="2" type="ORF">GDO81_028223</name>
</gene>
<evidence type="ECO:0000313" key="3">
    <source>
        <dbReference type="Proteomes" id="UP000824782"/>
    </source>
</evidence>
<dbReference type="AlphaFoldDB" id="A0AAV6YHH0"/>
<name>A0AAV6YHH0_ENGPU</name>
<evidence type="ECO:0000313" key="2">
    <source>
        <dbReference type="EMBL" id="KAG8535578.1"/>
    </source>
</evidence>
<feature type="signal peptide" evidence="1">
    <location>
        <begin position="1"/>
        <end position="24"/>
    </location>
</feature>
<keyword evidence="3" id="KW-1185">Reference proteome</keyword>
<organism evidence="2 3">
    <name type="scientific">Engystomops pustulosus</name>
    <name type="common">Tungara frog</name>
    <name type="synonym">Physalaemus pustulosus</name>
    <dbReference type="NCBI Taxonomy" id="76066"/>
    <lineage>
        <taxon>Eukaryota</taxon>
        <taxon>Metazoa</taxon>
        <taxon>Chordata</taxon>
        <taxon>Craniata</taxon>
        <taxon>Vertebrata</taxon>
        <taxon>Euteleostomi</taxon>
        <taxon>Amphibia</taxon>
        <taxon>Batrachia</taxon>
        <taxon>Anura</taxon>
        <taxon>Neobatrachia</taxon>
        <taxon>Hyloidea</taxon>
        <taxon>Leptodactylidae</taxon>
        <taxon>Leiuperinae</taxon>
        <taxon>Engystomops</taxon>
    </lineage>
</organism>
<feature type="chain" id="PRO_5043350038" evidence="1">
    <location>
        <begin position="25"/>
        <end position="87"/>
    </location>
</feature>
<accession>A0AAV6YHH0</accession>
<dbReference type="EMBL" id="WNYA01062945">
    <property type="protein sequence ID" value="KAG8535578.1"/>
    <property type="molecule type" value="Genomic_DNA"/>
</dbReference>
<feature type="non-terminal residue" evidence="2">
    <location>
        <position position="1"/>
    </location>
</feature>
<keyword evidence="1" id="KW-0732">Signal</keyword>
<dbReference type="Proteomes" id="UP000824782">
    <property type="component" value="Unassembled WGS sequence"/>
</dbReference>
<proteinExistence type="predicted"/>
<comment type="caution">
    <text evidence="2">The sequence shown here is derived from an EMBL/GenBank/DDBJ whole genome shotgun (WGS) entry which is preliminary data.</text>
</comment>
<evidence type="ECO:0000256" key="1">
    <source>
        <dbReference type="SAM" id="SignalP"/>
    </source>
</evidence>
<protein>
    <submittedName>
        <fullName evidence="2">Uncharacterized protein</fullName>
    </submittedName>
</protein>
<sequence>RTLTSGSRLLTLWTSFFSTTTAGASLGRRTPQMQKLVLQVDFPSPAFDIVYKAPEATGNITPLSMETLDKEARTRLLSLITRHSPSG</sequence>